<dbReference type="InterPro" id="IPR036691">
    <property type="entry name" value="Endo/exonu/phosph_ase_sf"/>
</dbReference>
<dbReference type="OrthoDB" id="5293344at2"/>
<dbReference type="SUPFAM" id="SSF56219">
    <property type="entry name" value="DNase I-like"/>
    <property type="match status" value="1"/>
</dbReference>
<keyword evidence="2" id="KW-0378">Hydrolase</keyword>
<protein>
    <submittedName>
        <fullName evidence="2">Metal-dependent hydrolase, endonuclease/exonuclease/phosphatase family</fullName>
    </submittedName>
</protein>
<dbReference type="InterPro" id="IPR051916">
    <property type="entry name" value="GPI-anchor_lipid_remodeler"/>
</dbReference>
<keyword evidence="2" id="KW-0540">Nuclease</keyword>
<evidence type="ECO:0000313" key="3">
    <source>
        <dbReference type="Proteomes" id="UP000199771"/>
    </source>
</evidence>
<dbReference type="InterPro" id="IPR005135">
    <property type="entry name" value="Endo/exonuclease/phosphatase"/>
</dbReference>
<dbReference type="GO" id="GO:0006506">
    <property type="term" value="P:GPI anchor biosynthetic process"/>
    <property type="evidence" value="ECO:0007669"/>
    <property type="project" value="TreeGrafter"/>
</dbReference>
<organism evidence="2 3">
    <name type="scientific">Fontimonas thermophila</name>
    <dbReference type="NCBI Taxonomy" id="1076937"/>
    <lineage>
        <taxon>Bacteria</taxon>
        <taxon>Pseudomonadati</taxon>
        <taxon>Pseudomonadota</taxon>
        <taxon>Gammaproteobacteria</taxon>
        <taxon>Nevskiales</taxon>
        <taxon>Nevskiaceae</taxon>
        <taxon>Fontimonas</taxon>
    </lineage>
</organism>
<dbReference type="STRING" id="1076937.SAMN04488120_11050"/>
<dbReference type="GO" id="GO:0004519">
    <property type="term" value="F:endonuclease activity"/>
    <property type="evidence" value="ECO:0007669"/>
    <property type="project" value="UniProtKB-KW"/>
</dbReference>
<dbReference type="AlphaFoldDB" id="A0A1I2JTV3"/>
<gene>
    <name evidence="2" type="ORF">SAMN04488120_11050</name>
</gene>
<keyword evidence="2" id="KW-0269">Exonuclease</keyword>
<reference evidence="2 3" key="1">
    <citation type="submission" date="2016-10" db="EMBL/GenBank/DDBJ databases">
        <authorList>
            <person name="de Groot N.N."/>
        </authorList>
    </citation>
    <scope>NUCLEOTIDE SEQUENCE [LARGE SCALE GENOMIC DNA]</scope>
    <source>
        <strain evidence="2 3">DSM 23609</strain>
    </source>
</reference>
<feature type="domain" description="Endonuclease/exonuclease/phosphatase" evidence="1">
    <location>
        <begin position="24"/>
        <end position="252"/>
    </location>
</feature>
<evidence type="ECO:0000313" key="2">
    <source>
        <dbReference type="EMBL" id="SFF58235.1"/>
    </source>
</evidence>
<keyword evidence="3" id="KW-1185">Reference proteome</keyword>
<dbReference type="Proteomes" id="UP000199771">
    <property type="component" value="Unassembled WGS sequence"/>
</dbReference>
<evidence type="ECO:0000259" key="1">
    <source>
        <dbReference type="Pfam" id="PF03372"/>
    </source>
</evidence>
<name>A0A1I2JTV3_9GAMM</name>
<dbReference type="GO" id="GO:0004527">
    <property type="term" value="F:exonuclease activity"/>
    <property type="evidence" value="ECO:0007669"/>
    <property type="project" value="UniProtKB-KW"/>
</dbReference>
<dbReference type="Pfam" id="PF03372">
    <property type="entry name" value="Exo_endo_phos"/>
    <property type="match status" value="1"/>
</dbReference>
<accession>A0A1I2JTV3</accession>
<proteinExistence type="predicted"/>
<dbReference type="RefSeq" id="WP_091534633.1">
    <property type="nucleotide sequence ID" value="NZ_FOOC01000010.1"/>
</dbReference>
<keyword evidence="2" id="KW-0255">Endonuclease</keyword>
<dbReference type="Gene3D" id="3.60.10.10">
    <property type="entry name" value="Endonuclease/exonuclease/phosphatase"/>
    <property type="match status" value="1"/>
</dbReference>
<dbReference type="EMBL" id="FOOC01000010">
    <property type="protein sequence ID" value="SFF58235.1"/>
    <property type="molecule type" value="Genomic_DNA"/>
</dbReference>
<sequence>MDPVHAAESVADGLSAAPHRVRVLTLNIQVGMPTAHYGHYVTGAWRHVLPSRSARRNLDRIAELVAGFDVVALQEADAGSLRTAQINQIEYLARRAGFTHWHAAINRDLGPFAQHALGFLSHHPLHDVRHHPLPGRLPGRGVLEARLCAPGHAPLHVMVAHLSLGRSSRKRQLDYLASLADPHGGTVLMGDLNCEPSELVRHPALQRIGLRPVHSEPTYPSWRPVRSIDHVLVTPGVDAHTTHVLDTRLSDHLPVATEIRLRPL</sequence>
<dbReference type="GO" id="GO:0016020">
    <property type="term" value="C:membrane"/>
    <property type="evidence" value="ECO:0007669"/>
    <property type="project" value="GOC"/>
</dbReference>
<dbReference type="PANTHER" id="PTHR14859:SF15">
    <property type="entry name" value="ENDONUCLEASE_EXONUCLEASE_PHOSPHATASE DOMAIN-CONTAINING PROTEIN"/>
    <property type="match status" value="1"/>
</dbReference>
<dbReference type="PANTHER" id="PTHR14859">
    <property type="entry name" value="CALCOFLUOR WHITE HYPERSENSITIVE PROTEIN PRECURSOR"/>
    <property type="match status" value="1"/>
</dbReference>